<comment type="subcellular location">
    <subcellularLocation>
        <location evidence="1">Membrane</location>
        <topology evidence="1">Multi-pass membrane protein</topology>
    </subcellularLocation>
</comment>
<evidence type="ECO:0000256" key="5">
    <source>
        <dbReference type="ARBA" id="ARBA00023136"/>
    </source>
</evidence>
<dbReference type="OrthoDB" id="418595at2759"/>
<dbReference type="Pfam" id="PF01694">
    <property type="entry name" value="Rhomboid"/>
    <property type="match status" value="1"/>
</dbReference>
<sequence length="323" mass="36004">MFEDQTFRRKLTSGKRSLNRAVFAIDPVSARRCQRVQLNKSGVDETDLYNWGEADVSNYVEAYDCRPPPIFIPLITVAQISVFIYYALLHALDENPYNDVTASSGVPYNSPLIYLPTKRYQCWRFVSYMFIHNGYIHLVFNCLLQLVLGTLLELVHKFWRVGIVYLLGVLAGSLAHSVSDPFVALAGASGGCYALIGAHVASIIINWQTMQAGWLKNPVNFLSSGAVRLFLIILLAGGDTALAIYSRFSNPDQSTQIGFVAHLGGFIAGVLVGVPVLRNLEVERWEKVCFWICIFLYAAFMAAAVLFNGFCEPPGWCPPTQWD</sequence>
<dbReference type="InterPro" id="IPR035952">
    <property type="entry name" value="Rhomboid-like_sf"/>
</dbReference>
<feature type="transmembrane region" description="Helical" evidence="8">
    <location>
        <begin position="226"/>
        <end position="245"/>
    </location>
</feature>
<evidence type="ECO:0000313" key="10">
    <source>
        <dbReference type="EMBL" id="VDL92333.1"/>
    </source>
</evidence>
<dbReference type="WBParaSite" id="SSLN_0000614101-mRNA-1">
    <property type="protein sequence ID" value="SSLN_0000614101-mRNA-1"/>
    <property type="gene ID" value="SSLN_0000614101"/>
</dbReference>
<evidence type="ECO:0000256" key="1">
    <source>
        <dbReference type="ARBA" id="ARBA00004141"/>
    </source>
</evidence>
<dbReference type="EMBL" id="UYSU01033477">
    <property type="protein sequence ID" value="VDL92333.1"/>
    <property type="molecule type" value="Genomic_DNA"/>
</dbReference>
<keyword evidence="5 8" id="KW-0472">Membrane</keyword>
<dbReference type="Proteomes" id="UP000275846">
    <property type="component" value="Unassembled WGS sequence"/>
</dbReference>
<dbReference type="STRING" id="70667.A0A183SP00"/>
<keyword evidence="3 8" id="KW-0812">Transmembrane</keyword>
<dbReference type="InterPro" id="IPR022764">
    <property type="entry name" value="Peptidase_S54_rhomboid_dom"/>
</dbReference>
<evidence type="ECO:0000256" key="3">
    <source>
        <dbReference type="ARBA" id="ARBA00022692"/>
    </source>
</evidence>
<dbReference type="PANTHER" id="PTHR45840">
    <property type="entry name" value="RHOMBOID-RELATED PROTEIN"/>
    <property type="match status" value="1"/>
</dbReference>
<dbReference type="PIRSF" id="PIRSF037470">
    <property type="entry name" value="Rhomboid"/>
    <property type="match status" value="1"/>
</dbReference>
<evidence type="ECO:0000256" key="6">
    <source>
        <dbReference type="PIRNR" id="PIRNR037470"/>
    </source>
</evidence>
<evidence type="ECO:0000313" key="12">
    <source>
        <dbReference type="WBParaSite" id="SSLN_0000614101-mRNA-1"/>
    </source>
</evidence>
<keyword evidence="4 8" id="KW-1133">Transmembrane helix</keyword>
<gene>
    <name evidence="10" type="ORF">SSLN_LOCUS5948</name>
</gene>
<name>A0A183SP00_SCHSO</name>
<evidence type="ECO:0000256" key="2">
    <source>
        <dbReference type="ARBA" id="ARBA00009045"/>
    </source>
</evidence>
<feature type="transmembrane region" description="Helical" evidence="8">
    <location>
        <begin position="182"/>
        <end position="205"/>
    </location>
</feature>
<dbReference type="AlphaFoldDB" id="A0A183SP00"/>
<dbReference type="GO" id="GO:0016020">
    <property type="term" value="C:membrane"/>
    <property type="evidence" value="ECO:0007669"/>
    <property type="project" value="UniProtKB-SubCell"/>
</dbReference>
<comment type="similarity">
    <text evidence="2 6">Belongs to the peptidase S54 family.</text>
</comment>
<feature type="active site" evidence="7">
    <location>
        <position position="262"/>
    </location>
</feature>
<proteinExistence type="inferred from homology"/>
<feature type="transmembrane region" description="Helical" evidence="8">
    <location>
        <begin position="70"/>
        <end position="88"/>
    </location>
</feature>
<evidence type="ECO:0000256" key="4">
    <source>
        <dbReference type="ARBA" id="ARBA00022989"/>
    </source>
</evidence>
<dbReference type="PANTHER" id="PTHR45840:SF2">
    <property type="entry name" value="PROTEIN RHOMBOID-RELATED"/>
    <property type="match status" value="1"/>
</dbReference>
<accession>A0A183SP00</accession>
<evidence type="ECO:0000256" key="8">
    <source>
        <dbReference type="SAM" id="Phobius"/>
    </source>
</evidence>
<feature type="transmembrane region" description="Helical" evidence="8">
    <location>
        <begin position="289"/>
        <end position="310"/>
    </location>
</feature>
<dbReference type="GO" id="GO:0004252">
    <property type="term" value="F:serine-type endopeptidase activity"/>
    <property type="evidence" value="ECO:0007669"/>
    <property type="project" value="UniProtKB-UniRule"/>
</dbReference>
<feature type="transmembrane region" description="Helical" evidence="8">
    <location>
        <begin position="134"/>
        <end position="151"/>
    </location>
</feature>
<feature type="domain" description="Peptidase S54 rhomboid" evidence="9">
    <location>
        <begin position="121"/>
        <end position="278"/>
    </location>
</feature>
<feature type="active site" description="Nucleophile" evidence="7">
    <location>
        <position position="189"/>
    </location>
</feature>
<dbReference type="Gene3D" id="1.20.1540.10">
    <property type="entry name" value="Rhomboid-like"/>
    <property type="match status" value="1"/>
</dbReference>
<organism evidence="12">
    <name type="scientific">Schistocephalus solidus</name>
    <name type="common">Tapeworm</name>
    <dbReference type="NCBI Taxonomy" id="70667"/>
    <lineage>
        <taxon>Eukaryota</taxon>
        <taxon>Metazoa</taxon>
        <taxon>Spiralia</taxon>
        <taxon>Lophotrochozoa</taxon>
        <taxon>Platyhelminthes</taxon>
        <taxon>Cestoda</taxon>
        <taxon>Eucestoda</taxon>
        <taxon>Diphyllobothriidea</taxon>
        <taxon>Diphyllobothriidae</taxon>
        <taxon>Schistocephalus</taxon>
    </lineage>
</organism>
<keyword evidence="11" id="KW-1185">Reference proteome</keyword>
<dbReference type="InterPro" id="IPR051739">
    <property type="entry name" value="Rhomboid_IM_Serine_Proteases"/>
</dbReference>
<reference evidence="10 11" key="2">
    <citation type="submission" date="2018-11" db="EMBL/GenBank/DDBJ databases">
        <authorList>
            <consortium name="Pathogen Informatics"/>
        </authorList>
    </citation>
    <scope>NUCLEOTIDE SEQUENCE [LARGE SCALE GENOMIC DNA]</scope>
    <source>
        <strain evidence="10 11">NST_G2</strain>
    </source>
</reference>
<evidence type="ECO:0000256" key="7">
    <source>
        <dbReference type="PIRSR" id="PIRSR037470-50"/>
    </source>
</evidence>
<reference evidence="12" key="1">
    <citation type="submission" date="2016-06" db="UniProtKB">
        <authorList>
            <consortium name="WormBaseParasite"/>
        </authorList>
    </citation>
    <scope>IDENTIFICATION</scope>
</reference>
<evidence type="ECO:0000313" key="11">
    <source>
        <dbReference type="Proteomes" id="UP000275846"/>
    </source>
</evidence>
<protein>
    <submittedName>
        <fullName evidence="12">Rhomboid protease</fullName>
    </submittedName>
</protein>
<feature type="transmembrane region" description="Helical" evidence="8">
    <location>
        <begin position="158"/>
        <end position="176"/>
    </location>
</feature>
<feature type="transmembrane region" description="Helical" evidence="8">
    <location>
        <begin position="257"/>
        <end position="277"/>
    </location>
</feature>
<dbReference type="SUPFAM" id="SSF144091">
    <property type="entry name" value="Rhomboid-like"/>
    <property type="match status" value="1"/>
</dbReference>
<dbReference type="InterPro" id="IPR017213">
    <property type="entry name" value="Peptidase_S54_rhomboid_met"/>
</dbReference>
<evidence type="ECO:0000259" key="9">
    <source>
        <dbReference type="Pfam" id="PF01694"/>
    </source>
</evidence>